<reference evidence="1" key="1">
    <citation type="submission" date="2021-03" db="EMBL/GenBank/DDBJ databases">
        <authorList>
            <consortium name="DOE Joint Genome Institute"/>
            <person name="Ahrendt S."/>
            <person name="Looney B.P."/>
            <person name="Miyauchi S."/>
            <person name="Morin E."/>
            <person name="Drula E."/>
            <person name="Courty P.E."/>
            <person name="Chicoki N."/>
            <person name="Fauchery L."/>
            <person name="Kohler A."/>
            <person name="Kuo A."/>
            <person name="Labutti K."/>
            <person name="Pangilinan J."/>
            <person name="Lipzen A."/>
            <person name="Riley R."/>
            <person name="Andreopoulos W."/>
            <person name="He G."/>
            <person name="Johnson J."/>
            <person name="Barry K.W."/>
            <person name="Grigoriev I.V."/>
            <person name="Nagy L."/>
            <person name="Hibbett D."/>
            <person name="Henrissat B."/>
            <person name="Matheny P.B."/>
            <person name="Labbe J."/>
            <person name="Martin F."/>
        </authorList>
    </citation>
    <scope>NUCLEOTIDE SEQUENCE</scope>
    <source>
        <strain evidence="1">HHB10654</strain>
    </source>
</reference>
<name>A0ACB8SP84_9AGAM</name>
<proteinExistence type="predicted"/>
<evidence type="ECO:0000313" key="1">
    <source>
        <dbReference type="EMBL" id="KAI0057586.1"/>
    </source>
</evidence>
<organism evidence="1 2">
    <name type="scientific">Artomyces pyxidatus</name>
    <dbReference type="NCBI Taxonomy" id="48021"/>
    <lineage>
        <taxon>Eukaryota</taxon>
        <taxon>Fungi</taxon>
        <taxon>Dikarya</taxon>
        <taxon>Basidiomycota</taxon>
        <taxon>Agaricomycotina</taxon>
        <taxon>Agaricomycetes</taxon>
        <taxon>Russulales</taxon>
        <taxon>Auriscalpiaceae</taxon>
        <taxon>Artomyces</taxon>
    </lineage>
</organism>
<sequence>MHRNKYKYLKPLIKDGTLPLPVLQESRAIKNCSKCTKHPAAQFHTENETTVQQCDSCLPAETTELRRCSGCKLAAYCSKACQRAHWPEHAKACKKAMLHFNGLDVFAKRSAQVDVWCIEHYACLQAAARHAMRRTRSRSPGEPRAAWCAPSH</sequence>
<dbReference type="EMBL" id="MU277245">
    <property type="protein sequence ID" value="KAI0057586.1"/>
    <property type="molecule type" value="Genomic_DNA"/>
</dbReference>
<protein>
    <submittedName>
        <fullName evidence="1">Uncharacterized protein</fullName>
    </submittedName>
</protein>
<evidence type="ECO:0000313" key="2">
    <source>
        <dbReference type="Proteomes" id="UP000814140"/>
    </source>
</evidence>
<accession>A0ACB8SP84</accession>
<reference evidence="1" key="2">
    <citation type="journal article" date="2022" name="New Phytol.">
        <title>Evolutionary transition to the ectomycorrhizal habit in the genomes of a hyperdiverse lineage of mushroom-forming fungi.</title>
        <authorList>
            <person name="Looney B."/>
            <person name="Miyauchi S."/>
            <person name="Morin E."/>
            <person name="Drula E."/>
            <person name="Courty P.E."/>
            <person name="Kohler A."/>
            <person name="Kuo A."/>
            <person name="LaButti K."/>
            <person name="Pangilinan J."/>
            <person name="Lipzen A."/>
            <person name="Riley R."/>
            <person name="Andreopoulos W."/>
            <person name="He G."/>
            <person name="Johnson J."/>
            <person name="Nolan M."/>
            <person name="Tritt A."/>
            <person name="Barry K.W."/>
            <person name="Grigoriev I.V."/>
            <person name="Nagy L.G."/>
            <person name="Hibbett D."/>
            <person name="Henrissat B."/>
            <person name="Matheny P.B."/>
            <person name="Labbe J."/>
            <person name="Martin F.M."/>
        </authorList>
    </citation>
    <scope>NUCLEOTIDE SEQUENCE</scope>
    <source>
        <strain evidence="1">HHB10654</strain>
    </source>
</reference>
<dbReference type="Proteomes" id="UP000814140">
    <property type="component" value="Unassembled WGS sequence"/>
</dbReference>
<gene>
    <name evidence="1" type="ORF">BV25DRAFT_1368665</name>
</gene>
<keyword evidence="2" id="KW-1185">Reference proteome</keyword>
<comment type="caution">
    <text evidence="1">The sequence shown here is derived from an EMBL/GenBank/DDBJ whole genome shotgun (WGS) entry which is preliminary data.</text>
</comment>